<sequence>MALKNKFGCLWTLGLCLVATKSMNVPSYTDKKFIQETVDTHNKWRGKVDPPAANMKEMSWDKGLAKLAKSWSSKCKFAHNPCSGQRYGCYQDFDYVGENIWLGGLKQFSPKSAIDDWFNEYKYYDFDNLTCSQVCGHYTQVVWANSYTVGCAVTNCPNLGPTSTALFVCNYGPAGNYANRRPYTKGQSCSLCLEGERCIENLCGNGKLPQLTTYHLLSLCFILQRML</sequence>
<dbReference type="AlphaFoldDB" id="A0A8C5LG28"/>
<dbReference type="OMA" id="ACKFEHN"/>
<dbReference type="PROSITE" id="PS01009">
    <property type="entry name" value="CRISP_1"/>
    <property type="match status" value="1"/>
</dbReference>
<dbReference type="InterPro" id="IPR001283">
    <property type="entry name" value="CRISP-related"/>
</dbReference>
<dbReference type="PRINTS" id="PR00838">
    <property type="entry name" value="V5ALLERGEN"/>
</dbReference>
<dbReference type="GO" id="GO:0016020">
    <property type="term" value="C:membrane"/>
    <property type="evidence" value="ECO:0007669"/>
    <property type="project" value="UniProtKB-SubCell"/>
</dbReference>
<reference evidence="7" key="2">
    <citation type="submission" date="2025-09" db="UniProtKB">
        <authorList>
            <consortium name="Ensembl"/>
        </authorList>
    </citation>
    <scope>IDENTIFICATION</scope>
</reference>
<evidence type="ECO:0000256" key="4">
    <source>
        <dbReference type="ARBA" id="ARBA00023136"/>
    </source>
</evidence>
<feature type="signal peptide" evidence="5">
    <location>
        <begin position="1"/>
        <end position="22"/>
    </location>
</feature>
<protein>
    <recommendedName>
        <fullName evidence="6">SCP domain-containing protein</fullName>
    </recommendedName>
</protein>
<evidence type="ECO:0000256" key="2">
    <source>
        <dbReference type="ARBA" id="ARBA00009923"/>
    </source>
</evidence>
<dbReference type="PROSITE" id="PS01010">
    <property type="entry name" value="CRISP_2"/>
    <property type="match status" value="1"/>
</dbReference>
<dbReference type="Ensembl" id="ENSJJAT00000028890.1">
    <property type="protein sequence ID" value="ENSJJAP00000022325.1"/>
    <property type="gene ID" value="ENSJJAG00000022416.1"/>
</dbReference>
<dbReference type="InterPro" id="IPR034121">
    <property type="entry name" value="SCP_GLIPR-1-like"/>
</dbReference>
<dbReference type="InterPro" id="IPR035940">
    <property type="entry name" value="CAP_sf"/>
</dbReference>
<dbReference type="InterPro" id="IPR002413">
    <property type="entry name" value="V5_allergen-like"/>
</dbReference>
<evidence type="ECO:0000256" key="3">
    <source>
        <dbReference type="ARBA" id="ARBA00022729"/>
    </source>
</evidence>
<dbReference type="FunFam" id="3.40.33.10:FF:000008">
    <property type="entry name" value="GLI pathogenesis-related 1 (Glioma)"/>
    <property type="match status" value="1"/>
</dbReference>
<dbReference type="PANTHER" id="PTHR10334">
    <property type="entry name" value="CYSTEINE-RICH SECRETORY PROTEIN-RELATED"/>
    <property type="match status" value="1"/>
</dbReference>
<dbReference type="InterPro" id="IPR018244">
    <property type="entry name" value="Allrgn_V5/Tpx1_CS"/>
</dbReference>
<evidence type="ECO:0000313" key="7">
    <source>
        <dbReference type="Ensembl" id="ENSJJAP00000022325.1"/>
    </source>
</evidence>
<dbReference type="CDD" id="cd05385">
    <property type="entry name" value="CAP_GLIPR1-like"/>
    <property type="match status" value="1"/>
</dbReference>
<evidence type="ECO:0000259" key="6">
    <source>
        <dbReference type="SMART" id="SM00198"/>
    </source>
</evidence>
<keyword evidence="4" id="KW-0472">Membrane</keyword>
<evidence type="ECO:0000256" key="1">
    <source>
        <dbReference type="ARBA" id="ARBA00004370"/>
    </source>
</evidence>
<dbReference type="Gene3D" id="3.40.33.10">
    <property type="entry name" value="CAP"/>
    <property type="match status" value="1"/>
</dbReference>
<feature type="chain" id="PRO_5034236385" description="SCP domain-containing protein" evidence="5">
    <location>
        <begin position="23"/>
        <end position="227"/>
    </location>
</feature>
<dbReference type="Proteomes" id="UP000694385">
    <property type="component" value="Unassembled WGS sequence"/>
</dbReference>
<evidence type="ECO:0000256" key="5">
    <source>
        <dbReference type="SAM" id="SignalP"/>
    </source>
</evidence>
<dbReference type="GO" id="GO:0005576">
    <property type="term" value="C:extracellular region"/>
    <property type="evidence" value="ECO:0007669"/>
    <property type="project" value="InterPro"/>
</dbReference>
<comment type="similarity">
    <text evidence="2">Belongs to the CRISP family.</text>
</comment>
<name>A0A8C5LG28_JACJA</name>
<dbReference type="GeneTree" id="ENSGT00940000162547"/>
<keyword evidence="3 5" id="KW-0732">Signal</keyword>
<evidence type="ECO:0000313" key="8">
    <source>
        <dbReference type="Proteomes" id="UP000694385"/>
    </source>
</evidence>
<dbReference type="Pfam" id="PF00188">
    <property type="entry name" value="CAP"/>
    <property type="match status" value="1"/>
</dbReference>
<accession>A0A8C5LG28</accession>
<organism evidence="7 8">
    <name type="scientific">Jaculus jaculus</name>
    <name type="common">Lesser Egyptian jerboa</name>
    <dbReference type="NCBI Taxonomy" id="51337"/>
    <lineage>
        <taxon>Eukaryota</taxon>
        <taxon>Metazoa</taxon>
        <taxon>Chordata</taxon>
        <taxon>Craniata</taxon>
        <taxon>Vertebrata</taxon>
        <taxon>Euteleostomi</taxon>
        <taxon>Mammalia</taxon>
        <taxon>Eutheria</taxon>
        <taxon>Euarchontoglires</taxon>
        <taxon>Glires</taxon>
        <taxon>Rodentia</taxon>
        <taxon>Myomorpha</taxon>
        <taxon>Dipodoidea</taxon>
        <taxon>Dipodidae</taxon>
        <taxon>Dipodinae</taxon>
        <taxon>Jaculus</taxon>
    </lineage>
</organism>
<reference evidence="7" key="1">
    <citation type="submission" date="2025-08" db="UniProtKB">
        <authorList>
            <consortium name="Ensembl"/>
        </authorList>
    </citation>
    <scope>IDENTIFICATION</scope>
</reference>
<keyword evidence="8" id="KW-1185">Reference proteome</keyword>
<dbReference type="PRINTS" id="PR00837">
    <property type="entry name" value="V5TPXLIKE"/>
</dbReference>
<dbReference type="SUPFAM" id="SSF55797">
    <property type="entry name" value="PR-1-like"/>
    <property type="match status" value="1"/>
</dbReference>
<comment type="subcellular location">
    <subcellularLocation>
        <location evidence="1">Membrane</location>
    </subcellularLocation>
</comment>
<dbReference type="SMART" id="SM00198">
    <property type="entry name" value="SCP"/>
    <property type="match status" value="1"/>
</dbReference>
<dbReference type="InterPro" id="IPR014044">
    <property type="entry name" value="CAP_dom"/>
</dbReference>
<proteinExistence type="inferred from homology"/>
<gene>
    <name evidence="7" type="primary">Glipr1l1</name>
</gene>
<feature type="domain" description="SCP" evidence="6">
    <location>
        <begin position="32"/>
        <end position="179"/>
    </location>
</feature>